<reference evidence="2" key="1">
    <citation type="journal article" date="2020" name="mSystems">
        <title>Genome- and Community-Level Interaction Insights into Carbon Utilization and Element Cycling Functions of Hydrothermarchaeota in Hydrothermal Sediment.</title>
        <authorList>
            <person name="Zhou Z."/>
            <person name="Liu Y."/>
            <person name="Xu W."/>
            <person name="Pan J."/>
            <person name="Luo Z.H."/>
            <person name="Li M."/>
        </authorList>
    </citation>
    <scope>NUCLEOTIDE SEQUENCE [LARGE SCALE GENOMIC DNA]</scope>
    <source>
        <strain evidence="2">SpSt-587</strain>
    </source>
</reference>
<dbReference type="EMBL" id="DSYZ01000077">
    <property type="protein sequence ID" value="HGT82766.1"/>
    <property type="molecule type" value="Genomic_DNA"/>
</dbReference>
<name>A0A7J3M1G3_ARCFL</name>
<dbReference type="AlphaFoldDB" id="A0A7J3M1G3"/>
<dbReference type="GO" id="GO:0051782">
    <property type="term" value="P:negative regulation of cell division"/>
    <property type="evidence" value="ECO:0007669"/>
    <property type="project" value="TreeGrafter"/>
</dbReference>
<dbReference type="GO" id="GO:0005829">
    <property type="term" value="C:cytosol"/>
    <property type="evidence" value="ECO:0007669"/>
    <property type="project" value="TreeGrafter"/>
</dbReference>
<dbReference type="GO" id="GO:0016887">
    <property type="term" value="F:ATP hydrolysis activity"/>
    <property type="evidence" value="ECO:0007669"/>
    <property type="project" value="TreeGrafter"/>
</dbReference>
<organism evidence="2">
    <name type="scientific">Archaeoglobus fulgidus</name>
    <dbReference type="NCBI Taxonomy" id="2234"/>
    <lineage>
        <taxon>Archaea</taxon>
        <taxon>Methanobacteriati</taxon>
        <taxon>Methanobacteriota</taxon>
        <taxon>Archaeoglobi</taxon>
        <taxon>Archaeoglobales</taxon>
        <taxon>Archaeoglobaceae</taxon>
        <taxon>Archaeoglobus</taxon>
    </lineage>
</organism>
<dbReference type="PIRSF" id="PIRSF005647">
    <property type="entry name" value="CooC"/>
    <property type="match status" value="1"/>
</dbReference>
<dbReference type="InterPro" id="IPR050625">
    <property type="entry name" value="ParA/MinD_ATPase"/>
</dbReference>
<keyword evidence="2" id="KW-0547">Nucleotide-binding</keyword>
<comment type="caution">
    <text evidence="2">The sequence shown here is derived from an EMBL/GenBank/DDBJ whole genome shotgun (WGS) entry which is preliminary data.</text>
</comment>
<accession>A0A7J3M1G3</accession>
<dbReference type="SUPFAM" id="SSF52540">
    <property type="entry name" value="P-loop containing nucleoside triphosphate hydrolases"/>
    <property type="match status" value="1"/>
</dbReference>
<dbReference type="InterPro" id="IPR014433">
    <property type="entry name" value="CooC"/>
</dbReference>
<protein>
    <submittedName>
        <fullName evidence="2">ATP-binding protein</fullName>
    </submittedName>
</protein>
<dbReference type="Pfam" id="PF01656">
    <property type="entry name" value="CbiA"/>
    <property type="match status" value="1"/>
</dbReference>
<dbReference type="InterPro" id="IPR027417">
    <property type="entry name" value="P-loop_NTPase"/>
</dbReference>
<dbReference type="InterPro" id="IPR002586">
    <property type="entry name" value="CobQ/CobB/MinD/ParA_Nub-bd_dom"/>
</dbReference>
<sequence>MTAIAVTGKGGTGKTLVSALLIHFISKRSSKVLAVDADPDSNLADALGIEVEKTLGDVREIFQTSRDEIGTMNKEQWLEGKIYETICECNGFDLLVMGRPEGEGCYCFANSLLRGILRKLTRHYEFVIIDSEAGLEHFSRKTIDSADYVIVVTDMSKKGLATAKRIKELVNELRLNFKDIYLIANRIASEEAEKRIKGFAEEEGMRLLEILPYDEKVVELDVKGLPVVNLDDSSEVYRKMGKVADLFLKG</sequence>
<feature type="domain" description="CobQ/CobB/MinD/ParA nucleotide binding" evidence="1">
    <location>
        <begin position="5"/>
        <end position="227"/>
    </location>
</feature>
<dbReference type="GO" id="GO:0005524">
    <property type="term" value="F:ATP binding"/>
    <property type="evidence" value="ECO:0007669"/>
    <property type="project" value="UniProtKB-KW"/>
</dbReference>
<gene>
    <name evidence="2" type="ORF">ENT52_03470</name>
</gene>
<dbReference type="Gene3D" id="3.40.50.300">
    <property type="entry name" value="P-loop containing nucleotide triphosphate hydrolases"/>
    <property type="match status" value="1"/>
</dbReference>
<evidence type="ECO:0000313" key="2">
    <source>
        <dbReference type="EMBL" id="HGT82766.1"/>
    </source>
</evidence>
<evidence type="ECO:0000259" key="1">
    <source>
        <dbReference type="Pfam" id="PF01656"/>
    </source>
</evidence>
<dbReference type="PANTHER" id="PTHR43384">
    <property type="entry name" value="SEPTUM SITE-DETERMINING PROTEIN MIND HOMOLOG, CHLOROPLASTIC-RELATED"/>
    <property type="match status" value="1"/>
</dbReference>
<keyword evidence="2" id="KW-0067">ATP-binding</keyword>
<proteinExistence type="predicted"/>
<dbReference type="PANTHER" id="PTHR43384:SF7">
    <property type="entry name" value="CARBON-MONOXIDE DEHYDROGENASE ACCESSORY PROTEIN"/>
    <property type="match status" value="1"/>
</dbReference>
<dbReference type="GO" id="GO:0009898">
    <property type="term" value="C:cytoplasmic side of plasma membrane"/>
    <property type="evidence" value="ECO:0007669"/>
    <property type="project" value="TreeGrafter"/>
</dbReference>